<reference evidence="3 4" key="1">
    <citation type="submission" date="2024-08" db="EMBL/GenBank/DDBJ databases">
        <title>Heavy metals resistant antinobacteria isolated from wastewater.</title>
        <authorList>
            <person name="Roman Ponce B."/>
            <person name="Blanco Mercado M.A."/>
            <person name="Avila Aldana I.N."/>
            <person name="Morales Arrieta S."/>
        </authorList>
    </citation>
    <scope>NUCLEOTIDE SEQUENCE [LARGE SCALE GENOMIC DNA]</scope>
    <source>
        <strain evidence="4">sma-1</strain>
    </source>
</reference>
<feature type="compositionally biased region" description="Basic and acidic residues" evidence="1">
    <location>
        <begin position="78"/>
        <end position="87"/>
    </location>
</feature>
<keyword evidence="2" id="KW-0812">Transmembrane</keyword>
<evidence type="ECO:0000313" key="3">
    <source>
        <dbReference type="EMBL" id="MFB8891773.1"/>
    </source>
</evidence>
<feature type="compositionally biased region" description="Low complexity" evidence="1">
    <location>
        <begin position="148"/>
        <end position="158"/>
    </location>
</feature>
<dbReference type="RefSeq" id="WP_378716610.1">
    <property type="nucleotide sequence ID" value="NZ_JBHLHV010000001.1"/>
</dbReference>
<feature type="region of interest" description="Disordered" evidence="1">
    <location>
        <begin position="123"/>
        <end position="158"/>
    </location>
</feature>
<gene>
    <name evidence="3" type="ORF">AB7P39_02830</name>
</gene>
<feature type="compositionally biased region" description="Low complexity" evidence="1">
    <location>
        <begin position="125"/>
        <end position="136"/>
    </location>
</feature>
<dbReference type="Proteomes" id="UP001589643">
    <property type="component" value="Unassembled WGS sequence"/>
</dbReference>
<evidence type="ECO:0000256" key="1">
    <source>
        <dbReference type="SAM" id="MobiDB-lite"/>
    </source>
</evidence>
<feature type="region of interest" description="Disordered" evidence="1">
    <location>
        <begin position="1"/>
        <end position="87"/>
    </location>
</feature>
<organism evidence="3 4">
    <name type="scientific">Microbacterium plantarum</name>
    <dbReference type="NCBI Taxonomy" id="1816425"/>
    <lineage>
        <taxon>Bacteria</taxon>
        <taxon>Bacillati</taxon>
        <taxon>Actinomycetota</taxon>
        <taxon>Actinomycetes</taxon>
        <taxon>Micrococcales</taxon>
        <taxon>Microbacteriaceae</taxon>
        <taxon>Microbacterium</taxon>
    </lineage>
</organism>
<feature type="compositionally biased region" description="Basic and acidic residues" evidence="1">
    <location>
        <begin position="18"/>
        <end position="59"/>
    </location>
</feature>
<comment type="caution">
    <text evidence="3">The sequence shown here is derived from an EMBL/GenBank/DDBJ whole genome shotgun (WGS) entry which is preliminary data.</text>
</comment>
<proteinExistence type="predicted"/>
<keyword evidence="2" id="KW-1133">Transmembrane helix</keyword>
<keyword evidence="4" id="KW-1185">Reference proteome</keyword>
<name>A0ABV5EP72_9MICO</name>
<protein>
    <submittedName>
        <fullName evidence="3">Uncharacterized protein</fullName>
    </submittedName>
</protein>
<evidence type="ECO:0000313" key="4">
    <source>
        <dbReference type="Proteomes" id="UP001589643"/>
    </source>
</evidence>
<keyword evidence="2" id="KW-0472">Membrane</keyword>
<feature type="transmembrane region" description="Helical" evidence="2">
    <location>
        <begin position="93"/>
        <end position="116"/>
    </location>
</feature>
<feature type="compositionally biased region" description="Polar residues" evidence="1">
    <location>
        <begin position="137"/>
        <end position="147"/>
    </location>
</feature>
<accession>A0ABV5EP72</accession>
<dbReference type="EMBL" id="JBHLHV010000001">
    <property type="protein sequence ID" value="MFB8891773.1"/>
    <property type="molecule type" value="Genomic_DNA"/>
</dbReference>
<sequence>MSDPNDPFADFEPYEPPAKPERAKREKAPREPRQPREPREPREKKPRASREPGPKREKASGMPSVMADWPDEPLAPRPAERSDDGGGGGDRRLLVILSSIAGLLVVAVIVVFAIYLTQQSQRQEPAAGPVPTAPATQSIPQPSGTPQPSESPSAPAAAAGVAVTADGFTITDAGGSTTFTHAWADDAAPAVAALTELFGAAPTEDFQNGDAENYAYRIYVWEGFRLYDVYLSESNRPRAEVPAPTYVSYDSDIDVPVTDDFGVELDMSADEVAALGPDSGQGGSFVFGSDRNTFYQDGQRRFGAAVRVEGSKVTVTYTFRAGR</sequence>
<evidence type="ECO:0000256" key="2">
    <source>
        <dbReference type="SAM" id="Phobius"/>
    </source>
</evidence>